<organism evidence="2 3">
    <name type="scientific">Aphis craccivora</name>
    <name type="common">Cowpea aphid</name>
    <dbReference type="NCBI Taxonomy" id="307492"/>
    <lineage>
        <taxon>Eukaryota</taxon>
        <taxon>Metazoa</taxon>
        <taxon>Ecdysozoa</taxon>
        <taxon>Arthropoda</taxon>
        <taxon>Hexapoda</taxon>
        <taxon>Insecta</taxon>
        <taxon>Pterygota</taxon>
        <taxon>Neoptera</taxon>
        <taxon>Paraneoptera</taxon>
        <taxon>Hemiptera</taxon>
        <taxon>Sternorrhyncha</taxon>
        <taxon>Aphidomorpha</taxon>
        <taxon>Aphidoidea</taxon>
        <taxon>Aphididae</taxon>
        <taxon>Aphidini</taxon>
        <taxon>Aphis</taxon>
        <taxon>Aphis</taxon>
    </lineage>
</organism>
<feature type="region of interest" description="Disordered" evidence="1">
    <location>
        <begin position="85"/>
        <end position="106"/>
    </location>
</feature>
<protein>
    <submittedName>
        <fullName evidence="2">Uncharacterized protein</fullName>
    </submittedName>
</protein>
<evidence type="ECO:0000313" key="3">
    <source>
        <dbReference type="Proteomes" id="UP000478052"/>
    </source>
</evidence>
<gene>
    <name evidence="2" type="ORF">FWK35_00022277</name>
</gene>
<dbReference type="Proteomes" id="UP000478052">
    <property type="component" value="Unassembled WGS sequence"/>
</dbReference>
<reference evidence="2 3" key="1">
    <citation type="submission" date="2019-08" db="EMBL/GenBank/DDBJ databases">
        <title>Whole genome of Aphis craccivora.</title>
        <authorList>
            <person name="Voronova N.V."/>
            <person name="Shulinski R.S."/>
            <person name="Bandarenka Y.V."/>
            <person name="Zhorov D.G."/>
            <person name="Warner D."/>
        </authorList>
    </citation>
    <scope>NUCLEOTIDE SEQUENCE [LARGE SCALE GENOMIC DNA]</scope>
    <source>
        <strain evidence="2">180601</strain>
        <tissue evidence="2">Whole Body</tissue>
    </source>
</reference>
<keyword evidence="3" id="KW-1185">Reference proteome</keyword>
<evidence type="ECO:0000313" key="2">
    <source>
        <dbReference type="EMBL" id="KAF0760844.1"/>
    </source>
</evidence>
<dbReference type="AlphaFoldDB" id="A0A6G0YSL4"/>
<feature type="compositionally biased region" description="Basic and acidic residues" evidence="1">
    <location>
        <begin position="85"/>
        <end position="97"/>
    </location>
</feature>
<accession>A0A6G0YSL4</accession>
<comment type="caution">
    <text evidence="2">The sequence shown here is derived from an EMBL/GenBank/DDBJ whole genome shotgun (WGS) entry which is preliminary data.</text>
</comment>
<evidence type="ECO:0000256" key="1">
    <source>
        <dbReference type="SAM" id="MobiDB-lite"/>
    </source>
</evidence>
<sequence>MVIPGIKNYKNSTAKLWRTHLNGSMDPDTPTLPADTSADKLTDNIKSICEEITAKSVYWWSSEISTLRRNANHARIYQRKEGESRLGFEEMRRRGEISKAQTSQYY</sequence>
<proteinExistence type="predicted"/>
<name>A0A6G0YSL4_APHCR</name>
<dbReference type="EMBL" id="VUJU01002562">
    <property type="protein sequence ID" value="KAF0760844.1"/>
    <property type="molecule type" value="Genomic_DNA"/>
</dbReference>